<evidence type="ECO:0000313" key="1">
    <source>
        <dbReference type="EMBL" id="KAH7919281.1"/>
    </source>
</evidence>
<sequence>MSIAYETVTGFFVQDNTKFVELPAHFGLIDDSSTRWSTFSKRIDHLNAIADPGTCYKVLFLGRHGEGFHNVGQAKHGTKAWDDYWSKLNGDGELVWGPDPELTATGEGQGRMAHAAWATELPFGIPLPENLYCSPLTRAIRTNILTFEGLIDAVGPKTVVLENLREENGVHTCDKRRTLTYIKDAFPQLAVEDGFTEDDELWKPHVRETHAELDTRAKAMLDNVFGHSKGQCISITAHGGIIGAILRVVGHPNHQLSLPTGVRGYTSRCQGSGQQEVAGETALSQAHPTPP</sequence>
<gene>
    <name evidence="1" type="ORF">BV22DRAFT_1099648</name>
</gene>
<dbReference type="Proteomes" id="UP000790709">
    <property type="component" value="Unassembled WGS sequence"/>
</dbReference>
<reference evidence="1" key="1">
    <citation type="journal article" date="2021" name="New Phytol.">
        <title>Evolutionary innovations through gain and loss of genes in the ectomycorrhizal Boletales.</title>
        <authorList>
            <person name="Wu G."/>
            <person name="Miyauchi S."/>
            <person name="Morin E."/>
            <person name="Kuo A."/>
            <person name="Drula E."/>
            <person name="Varga T."/>
            <person name="Kohler A."/>
            <person name="Feng B."/>
            <person name="Cao Y."/>
            <person name="Lipzen A."/>
            <person name="Daum C."/>
            <person name="Hundley H."/>
            <person name="Pangilinan J."/>
            <person name="Johnson J."/>
            <person name="Barry K."/>
            <person name="LaButti K."/>
            <person name="Ng V."/>
            <person name="Ahrendt S."/>
            <person name="Min B."/>
            <person name="Choi I.G."/>
            <person name="Park H."/>
            <person name="Plett J.M."/>
            <person name="Magnuson J."/>
            <person name="Spatafora J.W."/>
            <person name="Nagy L.G."/>
            <person name="Henrissat B."/>
            <person name="Grigoriev I.V."/>
            <person name="Yang Z.L."/>
            <person name="Xu J."/>
            <person name="Martin F.M."/>
        </authorList>
    </citation>
    <scope>NUCLEOTIDE SEQUENCE</scope>
    <source>
        <strain evidence="1">KUC20120723A-06</strain>
    </source>
</reference>
<organism evidence="1 2">
    <name type="scientific">Leucogyrophana mollusca</name>
    <dbReference type="NCBI Taxonomy" id="85980"/>
    <lineage>
        <taxon>Eukaryota</taxon>
        <taxon>Fungi</taxon>
        <taxon>Dikarya</taxon>
        <taxon>Basidiomycota</taxon>
        <taxon>Agaricomycotina</taxon>
        <taxon>Agaricomycetes</taxon>
        <taxon>Agaricomycetidae</taxon>
        <taxon>Boletales</taxon>
        <taxon>Boletales incertae sedis</taxon>
        <taxon>Leucogyrophana</taxon>
    </lineage>
</organism>
<proteinExistence type="predicted"/>
<name>A0ACB8B0D3_9AGAM</name>
<protein>
    <submittedName>
        <fullName evidence="1">Phosphoglycerate mutase-like protein</fullName>
    </submittedName>
</protein>
<dbReference type="EMBL" id="MU266675">
    <property type="protein sequence ID" value="KAH7919281.1"/>
    <property type="molecule type" value="Genomic_DNA"/>
</dbReference>
<keyword evidence="2" id="KW-1185">Reference proteome</keyword>
<evidence type="ECO:0000313" key="2">
    <source>
        <dbReference type="Proteomes" id="UP000790709"/>
    </source>
</evidence>
<accession>A0ACB8B0D3</accession>
<comment type="caution">
    <text evidence="1">The sequence shown here is derived from an EMBL/GenBank/DDBJ whole genome shotgun (WGS) entry which is preliminary data.</text>
</comment>